<evidence type="ECO:0000256" key="5">
    <source>
        <dbReference type="ARBA" id="ARBA00023274"/>
    </source>
</evidence>
<dbReference type="SUPFAM" id="SSF54843">
    <property type="entry name" value="Ribosomal protein L22"/>
    <property type="match status" value="1"/>
</dbReference>
<feature type="region of interest" description="Disordered" evidence="11">
    <location>
        <begin position="125"/>
        <end position="162"/>
    </location>
</feature>
<dbReference type="GO" id="GO:0022625">
    <property type="term" value="C:cytosolic large ribosomal subunit"/>
    <property type="evidence" value="ECO:0007669"/>
    <property type="project" value="TreeGrafter"/>
</dbReference>
<dbReference type="GO" id="GO:0019843">
    <property type="term" value="F:rRNA binding"/>
    <property type="evidence" value="ECO:0007669"/>
    <property type="project" value="UniProtKB-UniRule"/>
</dbReference>
<accession>A0A0G0BJT6</accession>
<dbReference type="HAMAP" id="MF_01331_B">
    <property type="entry name" value="Ribosomal_uL22_B"/>
    <property type="match status" value="1"/>
</dbReference>
<dbReference type="NCBIfam" id="TIGR01044">
    <property type="entry name" value="rplV_bact"/>
    <property type="match status" value="1"/>
</dbReference>
<dbReference type="AlphaFoldDB" id="A0A0G0BJT6"/>
<evidence type="ECO:0000313" key="13">
    <source>
        <dbReference type="Proteomes" id="UP000034581"/>
    </source>
</evidence>
<organism evidence="12 13">
    <name type="scientific">candidate division CPR3 bacterium GW2011_GWF2_35_18</name>
    <dbReference type="NCBI Taxonomy" id="1618350"/>
    <lineage>
        <taxon>Bacteria</taxon>
        <taxon>Bacteria division CPR3</taxon>
    </lineage>
</organism>
<comment type="caution">
    <text evidence="12">The sequence shown here is derived from an EMBL/GenBank/DDBJ whole genome shotgun (WGS) entry which is preliminary data.</text>
</comment>
<evidence type="ECO:0000313" key="12">
    <source>
        <dbReference type="EMBL" id="KKP69688.1"/>
    </source>
</evidence>
<dbReference type="STRING" id="1618350.UR67_C0004G0085"/>
<dbReference type="PANTHER" id="PTHR13501">
    <property type="entry name" value="CHLOROPLAST 50S RIBOSOMAL PROTEIN L22-RELATED"/>
    <property type="match status" value="1"/>
</dbReference>
<keyword evidence="3 7" id="KW-0694">RNA-binding</keyword>
<reference evidence="12 13" key="1">
    <citation type="journal article" date="2015" name="Nature">
        <title>rRNA introns, odd ribosomes, and small enigmatic genomes across a large radiation of phyla.</title>
        <authorList>
            <person name="Brown C.T."/>
            <person name="Hug L.A."/>
            <person name="Thomas B.C."/>
            <person name="Sharon I."/>
            <person name="Castelle C.J."/>
            <person name="Singh A."/>
            <person name="Wilkins M.J."/>
            <person name="Williams K.H."/>
            <person name="Banfield J.F."/>
        </authorList>
    </citation>
    <scope>NUCLEOTIDE SEQUENCE [LARGE SCALE GENOMIC DNA]</scope>
</reference>
<keyword evidence="4 7" id="KW-0689">Ribosomal protein</keyword>
<evidence type="ECO:0000256" key="9">
    <source>
        <dbReference type="RuleBase" id="RU004006"/>
    </source>
</evidence>
<comment type="similarity">
    <text evidence="1 7 8">Belongs to the universal ribosomal protein uL22 family.</text>
</comment>
<dbReference type="Proteomes" id="UP000034581">
    <property type="component" value="Unassembled WGS sequence"/>
</dbReference>
<evidence type="ECO:0000256" key="4">
    <source>
        <dbReference type="ARBA" id="ARBA00022980"/>
    </source>
</evidence>
<sequence length="162" mass="18297">MDKNTSKTVISPQVIIAEHRQARISAFKARMVARLISKLKASDALDRLTVVERKSSHLIEKVLKSAIANAVHNFGLREDDLIVKKIEVGEGPTLKRFRARSRGMASRINKRTSNIKIYLEAKASDLSKKKESKKEKAEDSTEKVKNTKKTDTKKALDKKELK</sequence>
<dbReference type="Pfam" id="PF00237">
    <property type="entry name" value="Ribosomal_L22"/>
    <property type="match status" value="1"/>
</dbReference>
<keyword evidence="2 7" id="KW-0699">rRNA-binding</keyword>
<evidence type="ECO:0000256" key="1">
    <source>
        <dbReference type="ARBA" id="ARBA00009451"/>
    </source>
</evidence>
<dbReference type="PANTHER" id="PTHR13501:SF8">
    <property type="entry name" value="LARGE RIBOSOMAL SUBUNIT PROTEIN UL22M"/>
    <property type="match status" value="1"/>
</dbReference>
<comment type="function">
    <text evidence="7">The globular domain of the protein is located near the polypeptide exit tunnel on the outside of the subunit, while an extended beta-hairpin is found that lines the wall of the exit tunnel in the center of the 70S ribosome.</text>
</comment>
<comment type="subunit">
    <text evidence="7 9">Part of the 50S ribosomal subunit.</text>
</comment>
<proteinExistence type="inferred from homology"/>
<evidence type="ECO:0000256" key="10">
    <source>
        <dbReference type="RuleBase" id="RU004008"/>
    </source>
</evidence>
<evidence type="ECO:0000256" key="11">
    <source>
        <dbReference type="SAM" id="MobiDB-lite"/>
    </source>
</evidence>
<dbReference type="GO" id="GO:0003735">
    <property type="term" value="F:structural constituent of ribosome"/>
    <property type="evidence" value="ECO:0007669"/>
    <property type="project" value="InterPro"/>
</dbReference>
<evidence type="ECO:0000256" key="3">
    <source>
        <dbReference type="ARBA" id="ARBA00022884"/>
    </source>
</evidence>
<dbReference type="PATRIC" id="fig|1618350.3.peg.720"/>
<dbReference type="InterPro" id="IPR047867">
    <property type="entry name" value="Ribosomal_uL22_bac/org-type"/>
</dbReference>
<name>A0A0G0BJT6_UNCC3</name>
<keyword evidence="5 7" id="KW-0687">Ribonucleoprotein</keyword>
<dbReference type="InterPro" id="IPR001063">
    <property type="entry name" value="Ribosomal_uL22"/>
</dbReference>
<dbReference type="InterPro" id="IPR005727">
    <property type="entry name" value="Ribosomal_uL22_bac/chlpt-type"/>
</dbReference>
<gene>
    <name evidence="7" type="primary">rplV</name>
    <name evidence="12" type="ORF">UR67_C0004G0085</name>
</gene>
<dbReference type="GO" id="GO:0006412">
    <property type="term" value="P:translation"/>
    <property type="evidence" value="ECO:0007669"/>
    <property type="project" value="UniProtKB-UniRule"/>
</dbReference>
<evidence type="ECO:0000256" key="2">
    <source>
        <dbReference type="ARBA" id="ARBA00022730"/>
    </source>
</evidence>
<protein>
    <recommendedName>
        <fullName evidence="6 7">Large ribosomal subunit protein uL22</fullName>
    </recommendedName>
</protein>
<evidence type="ECO:0000256" key="6">
    <source>
        <dbReference type="ARBA" id="ARBA00035207"/>
    </source>
</evidence>
<dbReference type="InterPro" id="IPR036394">
    <property type="entry name" value="Ribosomal_uL22_sf"/>
</dbReference>
<evidence type="ECO:0000256" key="7">
    <source>
        <dbReference type="HAMAP-Rule" id="MF_01331"/>
    </source>
</evidence>
<dbReference type="Gene3D" id="3.90.470.10">
    <property type="entry name" value="Ribosomal protein L22/L17"/>
    <property type="match status" value="1"/>
</dbReference>
<comment type="function">
    <text evidence="7 10">This protein binds specifically to 23S rRNA; its binding is stimulated by other ribosomal proteins, e.g., L4, L17, and L20. It is important during the early stages of 50S assembly. It makes multiple contacts with different domains of the 23S rRNA in the assembled 50S subunit and ribosome.</text>
</comment>
<evidence type="ECO:0000256" key="8">
    <source>
        <dbReference type="RuleBase" id="RU004005"/>
    </source>
</evidence>
<dbReference type="EMBL" id="LBQB01000004">
    <property type="protein sequence ID" value="KKP69688.1"/>
    <property type="molecule type" value="Genomic_DNA"/>
</dbReference>